<dbReference type="PANTHER" id="PTHR11560">
    <property type="entry name" value="39S RIBOSOMAL PROTEIN L10, MITOCHONDRIAL"/>
    <property type="match status" value="1"/>
</dbReference>
<dbReference type="EMBL" id="CP017305">
    <property type="protein sequence ID" value="AOS84933.1"/>
    <property type="molecule type" value="Genomic_DNA"/>
</dbReference>
<dbReference type="AlphaFoldDB" id="A0A1D8D3I9"/>
<dbReference type="InterPro" id="IPR047865">
    <property type="entry name" value="Ribosomal_uL10_bac_type"/>
</dbReference>
<dbReference type="OrthoDB" id="1523686at2"/>
<dbReference type="Gene3D" id="3.30.70.1730">
    <property type="match status" value="1"/>
</dbReference>
<dbReference type="GO" id="GO:0003735">
    <property type="term" value="F:structural constituent of ribosome"/>
    <property type="evidence" value="ECO:0007669"/>
    <property type="project" value="InterPro"/>
</dbReference>
<name>A0A1D8D3I9_CHLLM</name>
<comment type="function">
    <text evidence="1 6">Forms part of the ribosomal stalk, playing a central role in the interaction of the ribosome with GTP-bound translation factors.</text>
</comment>
<dbReference type="InterPro" id="IPR022973">
    <property type="entry name" value="Ribosomal_uL10_bac"/>
</dbReference>
<evidence type="ECO:0000313" key="7">
    <source>
        <dbReference type="EMBL" id="AOS84933.1"/>
    </source>
</evidence>
<keyword evidence="4 6" id="KW-0687">Ribonucleoprotein</keyword>
<dbReference type="HAMAP" id="MF_00362">
    <property type="entry name" value="Ribosomal_uL10"/>
    <property type="match status" value="1"/>
</dbReference>
<dbReference type="Pfam" id="PF00466">
    <property type="entry name" value="Ribosomal_L10"/>
    <property type="match status" value="1"/>
</dbReference>
<protein>
    <recommendedName>
        <fullName evidence="5 6">Large ribosomal subunit protein uL10</fullName>
    </recommendedName>
</protein>
<evidence type="ECO:0000256" key="1">
    <source>
        <dbReference type="ARBA" id="ARBA00002633"/>
    </source>
</evidence>
<dbReference type="InterPro" id="IPR002363">
    <property type="entry name" value="Ribosomal_uL10_CS_bac"/>
</dbReference>
<keyword evidence="8" id="KW-1185">Reference proteome</keyword>
<evidence type="ECO:0000256" key="5">
    <source>
        <dbReference type="ARBA" id="ARBA00035202"/>
    </source>
</evidence>
<comment type="subunit">
    <text evidence="6">Part of the ribosomal stalk of the 50S ribosomal subunit. The N-terminus interacts with L11 and the large rRNA to form the base of the stalk. The C-terminus forms an elongated spine to which L12 dimers bind in a sequential fashion forming a multimeric L10(L12)X complex.</text>
</comment>
<keyword evidence="6" id="KW-0699">rRNA-binding</keyword>
<dbReference type="GO" id="GO:0015934">
    <property type="term" value="C:large ribosomal subunit"/>
    <property type="evidence" value="ECO:0007669"/>
    <property type="project" value="InterPro"/>
</dbReference>
<dbReference type="InterPro" id="IPR001790">
    <property type="entry name" value="Ribosomal_uL10"/>
</dbReference>
<sequence length="172" mass="19118">MKRDTKEQIAQEIAEKFQKSQGFYFTEFQGLDVKKMGQLRLEFRKAGIEYRVVKNTLIKKALKDAAEADKLAAGLKNTTAVAFSYDDPIAPAKIIRKFSKDNEALRFKMASIDGAVFGPDSLPQLSEMLSKTENIGRLAGLVNNMVASVPMVMNAVMRNLVSVIDQVGKLEK</sequence>
<dbReference type="RefSeq" id="WP_069811241.1">
    <property type="nucleotide sequence ID" value="NZ_CP017305.1"/>
</dbReference>
<dbReference type="Proteomes" id="UP000095185">
    <property type="component" value="Chromosome"/>
</dbReference>
<dbReference type="PROSITE" id="PS01109">
    <property type="entry name" value="RIBOSOMAL_L10"/>
    <property type="match status" value="1"/>
</dbReference>
<keyword evidence="6" id="KW-0694">RNA-binding</keyword>
<evidence type="ECO:0000256" key="3">
    <source>
        <dbReference type="ARBA" id="ARBA00022980"/>
    </source>
</evidence>
<proteinExistence type="inferred from homology"/>
<dbReference type="GO" id="GO:0070180">
    <property type="term" value="F:large ribosomal subunit rRNA binding"/>
    <property type="evidence" value="ECO:0007669"/>
    <property type="project" value="UniProtKB-UniRule"/>
</dbReference>
<evidence type="ECO:0000256" key="4">
    <source>
        <dbReference type="ARBA" id="ARBA00023274"/>
    </source>
</evidence>
<evidence type="ECO:0000313" key="8">
    <source>
        <dbReference type="Proteomes" id="UP000095185"/>
    </source>
</evidence>
<organism evidence="7 8">
    <name type="scientific">Chlorobaculum limnaeum</name>
    <dbReference type="NCBI Taxonomy" id="274537"/>
    <lineage>
        <taxon>Bacteria</taxon>
        <taxon>Pseudomonadati</taxon>
        <taxon>Chlorobiota</taxon>
        <taxon>Chlorobiia</taxon>
        <taxon>Chlorobiales</taxon>
        <taxon>Chlorobiaceae</taxon>
        <taxon>Chlorobaculum</taxon>
    </lineage>
</organism>
<dbReference type="CDD" id="cd05797">
    <property type="entry name" value="Ribosomal_L10"/>
    <property type="match status" value="1"/>
</dbReference>
<dbReference type="KEGG" id="clz:BIU88_00380"/>
<dbReference type="NCBIfam" id="NF000955">
    <property type="entry name" value="PRK00099.1-1"/>
    <property type="match status" value="1"/>
</dbReference>
<comment type="similarity">
    <text evidence="2 6">Belongs to the universal ribosomal protein uL10 family.</text>
</comment>
<keyword evidence="3 6" id="KW-0689">Ribosomal protein</keyword>
<evidence type="ECO:0000256" key="6">
    <source>
        <dbReference type="HAMAP-Rule" id="MF_00362"/>
    </source>
</evidence>
<evidence type="ECO:0000256" key="2">
    <source>
        <dbReference type="ARBA" id="ARBA00008889"/>
    </source>
</evidence>
<dbReference type="STRING" id="274537.BIU88_00380"/>
<gene>
    <name evidence="6" type="primary">rplJ</name>
    <name evidence="7" type="ORF">BIU88_00380</name>
</gene>
<accession>A0A1D8D3I9</accession>
<reference evidence="7" key="1">
    <citation type="submission" date="2016-09" db="EMBL/GenBank/DDBJ databases">
        <title>Genome sequence of Chlorobaculum limnaeum.</title>
        <authorList>
            <person name="Liu Z."/>
            <person name="Tank M."/>
            <person name="Bryant D.A."/>
        </authorList>
    </citation>
    <scope>NUCLEOTIDE SEQUENCE [LARGE SCALE GENOMIC DNA]</scope>
    <source>
        <strain evidence="7">DSM 1677</strain>
    </source>
</reference>
<dbReference type="SUPFAM" id="SSF160369">
    <property type="entry name" value="Ribosomal protein L10-like"/>
    <property type="match status" value="1"/>
</dbReference>
<dbReference type="InterPro" id="IPR043141">
    <property type="entry name" value="Ribosomal_uL10-like_sf"/>
</dbReference>
<dbReference type="GO" id="GO:0006412">
    <property type="term" value="P:translation"/>
    <property type="evidence" value="ECO:0007669"/>
    <property type="project" value="UniProtKB-UniRule"/>
</dbReference>